<reference evidence="1 2" key="1">
    <citation type="submission" date="2015-01" db="EMBL/GenBank/DDBJ databases">
        <title>Rufibacter sp./DG31D/ whole genome sequencing.</title>
        <authorList>
            <person name="Kim M.K."/>
            <person name="Srinivasan S."/>
            <person name="Lee J.-J."/>
        </authorList>
    </citation>
    <scope>NUCLEOTIDE SEQUENCE [LARGE SCALE GENOMIC DNA]</scope>
    <source>
        <strain evidence="1 2">DG31D</strain>
    </source>
</reference>
<dbReference type="EMBL" id="CP010777">
    <property type="protein sequence ID" value="AKQ46047.1"/>
    <property type="molecule type" value="Genomic_DNA"/>
</dbReference>
<dbReference type="KEGG" id="ruf:TH63_10995"/>
<dbReference type="STRING" id="1379910.TH63_10995"/>
<dbReference type="OrthoDB" id="894204at2"/>
<proteinExistence type="predicted"/>
<dbReference type="Proteomes" id="UP000036458">
    <property type="component" value="Chromosome"/>
</dbReference>
<organism evidence="1 2">
    <name type="scientific">Rufibacter radiotolerans</name>
    <dbReference type="NCBI Taxonomy" id="1379910"/>
    <lineage>
        <taxon>Bacteria</taxon>
        <taxon>Pseudomonadati</taxon>
        <taxon>Bacteroidota</taxon>
        <taxon>Cytophagia</taxon>
        <taxon>Cytophagales</taxon>
        <taxon>Hymenobacteraceae</taxon>
        <taxon>Rufibacter</taxon>
    </lineage>
</organism>
<name>A0A0H4VQ36_9BACT</name>
<dbReference type="RefSeq" id="WP_048920983.1">
    <property type="nucleotide sequence ID" value="NZ_CP010777.1"/>
</dbReference>
<dbReference type="PATRIC" id="fig|1379910.4.peg.2390"/>
<keyword evidence="2" id="KW-1185">Reference proteome</keyword>
<evidence type="ECO:0000313" key="2">
    <source>
        <dbReference type="Proteomes" id="UP000036458"/>
    </source>
</evidence>
<evidence type="ECO:0000313" key="1">
    <source>
        <dbReference type="EMBL" id="AKQ46047.1"/>
    </source>
</evidence>
<dbReference type="AlphaFoldDB" id="A0A0H4VQ36"/>
<accession>A0A0H4VQ36</accession>
<sequence>MNADIRQHLLAHIDKTHSAVEASYPTAPVYPGTPEYLEKRRLLLADLSLHLAQDALAGDFPKPSKVRQHLFAITRLYAELFPTEGFDAVAQLLSPEAVENISAG</sequence>
<gene>
    <name evidence="1" type="ORF">TH63_10995</name>
</gene>
<protein>
    <submittedName>
        <fullName evidence="1">Uncharacterized protein</fullName>
    </submittedName>
</protein>